<dbReference type="GO" id="GO:2001224">
    <property type="term" value="P:positive regulation of neuron migration"/>
    <property type="evidence" value="ECO:0007669"/>
    <property type="project" value="TreeGrafter"/>
</dbReference>
<evidence type="ECO:0000256" key="2">
    <source>
        <dbReference type="SAM" id="MobiDB-lite"/>
    </source>
</evidence>
<feature type="region of interest" description="Disordered" evidence="2">
    <location>
        <begin position="364"/>
        <end position="402"/>
    </location>
</feature>
<gene>
    <name evidence="3" type="ORF">NQ315_013152</name>
</gene>
<feature type="compositionally biased region" description="Basic and acidic residues" evidence="2">
    <location>
        <begin position="366"/>
        <end position="375"/>
    </location>
</feature>
<dbReference type="GO" id="GO:0044295">
    <property type="term" value="C:axonal growth cone"/>
    <property type="evidence" value="ECO:0007669"/>
    <property type="project" value="TreeGrafter"/>
</dbReference>
<evidence type="ECO:0000313" key="3">
    <source>
        <dbReference type="EMBL" id="KAJ8918646.1"/>
    </source>
</evidence>
<dbReference type="Proteomes" id="UP001159042">
    <property type="component" value="Unassembled WGS sequence"/>
</dbReference>
<evidence type="ECO:0000256" key="1">
    <source>
        <dbReference type="SAM" id="Coils"/>
    </source>
</evidence>
<dbReference type="GO" id="GO:0005737">
    <property type="term" value="C:cytoplasm"/>
    <property type="evidence" value="ECO:0007669"/>
    <property type="project" value="TreeGrafter"/>
</dbReference>
<sequence length="497" mass="57144">MNNNRLNACATQTQKLNGNSNIPLRKQLSRQSSNPTSKIPVNDHPQAHRWRQKYEEVEERRKLLLTEKEKALRALNDIEKKYLNLQVKHEHLETELFEKNEEFTKLSTASKNLYKEYETLKNQYETETRAMSGALKDASQWYKENKVLKRRTLLLGDKDAVDEGVDAGDGESNPDNDIENLNKTIKQLSTEVAELQTEVDSLKQTEFQTTEENVKLTEELENERRKNERLESALAELKKDHDQILRVTEMMKKELEEQKKIEEELRTNLASLKVEADTNKRERNVLAHQSTLILQGLSENSDGEDCMMLLQEIEDLKRTVEDERNRHEEEVSILQERLEDVQNNAQIEVLEERLKLVESELQAANERADRAEEQLKAPPVPPPPPPPPPPLLPPPPLEPPVVPLRRRRSKVVLHELAETIGVNENGSPEKKVTAPGVNEDIINAIKAGQFTLRKAKSDKEKKDKEQPKAVSELLNILGSLRRAPKKRQSQYIGDVRL</sequence>
<proteinExistence type="predicted"/>
<dbReference type="PANTHER" id="PTHR46606">
    <property type="entry name" value="SHOOTIN-1"/>
    <property type="match status" value="1"/>
</dbReference>
<dbReference type="GO" id="GO:0031252">
    <property type="term" value="C:cell leading edge"/>
    <property type="evidence" value="ECO:0007669"/>
    <property type="project" value="TreeGrafter"/>
</dbReference>
<accession>A0AAV8VW90</accession>
<feature type="coiled-coil region" evidence="1">
    <location>
        <begin position="178"/>
        <end position="282"/>
    </location>
</feature>
<dbReference type="AlphaFoldDB" id="A0AAV8VW90"/>
<reference evidence="3 4" key="1">
    <citation type="journal article" date="2023" name="Insect Mol. Biol.">
        <title>Genome sequencing provides insights into the evolution of gene families encoding plant cell wall-degrading enzymes in longhorned beetles.</title>
        <authorList>
            <person name="Shin N.R."/>
            <person name="Okamura Y."/>
            <person name="Kirsch R."/>
            <person name="Pauchet Y."/>
        </authorList>
    </citation>
    <scope>NUCLEOTIDE SEQUENCE [LARGE SCALE GENOMIC DNA]</scope>
    <source>
        <strain evidence="3">EAD_L_NR</strain>
    </source>
</reference>
<name>A0AAV8VW90_9CUCU</name>
<keyword evidence="4" id="KW-1185">Reference proteome</keyword>
<protein>
    <recommendedName>
        <fullName evidence="5">Shootin-1</fullName>
    </recommendedName>
</protein>
<feature type="region of interest" description="Disordered" evidence="2">
    <location>
        <begin position="16"/>
        <end position="48"/>
    </location>
</feature>
<evidence type="ECO:0008006" key="5">
    <source>
        <dbReference type="Google" id="ProtNLM"/>
    </source>
</evidence>
<feature type="compositionally biased region" description="Pro residues" evidence="2">
    <location>
        <begin position="378"/>
        <end position="402"/>
    </location>
</feature>
<feature type="compositionally biased region" description="Polar residues" evidence="2">
    <location>
        <begin position="29"/>
        <end position="39"/>
    </location>
</feature>
<comment type="caution">
    <text evidence="3">The sequence shown here is derived from an EMBL/GenBank/DDBJ whole genome shotgun (WGS) entry which is preliminary data.</text>
</comment>
<keyword evidence="1" id="KW-0175">Coiled coil</keyword>
<dbReference type="InterPro" id="IPR024849">
    <property type="entry name" value="Shootin-1"/>
</dbReference>
<organism evidence="3 4">
    <name type="scientific">Exocentrus adspersus</name>
    <dbReference type="NCBI Taxonomy" id="1586481"/>
    <lineage>
        <taxon>Eukaryota</taxon>
        <taxon>Metazoa</taxon>
        <taxon>Ecdysozoa</taxon>
        <taxon>Arthropoda</taxon>
        <taxon>Hexapoda</taxon>
        <taxon>Insecta</taxon>
        <taxon>Pterygota</taxon>
        <taxon>Neoptera</taxon>
        <taxon>Endopterygota</taxon>
        <taxon>Coleoptera</taxon>
        <taxon>Polyphaga</taxon>
        <taxon>Cucujiformia</taxon>
        <taxon>Chrysomeloidea</taxon>
        <taxon>Cerambycidae</taxon>
        <taxon>Lamiinae</taxon>
        <taxon>Acanthocinini</taxon>
        <taxon>Exocentrus</taxon>
    </lineage>
</organism>
<evidence type="ECO:0000313" key="4">
    <source>
        <dbReference type="Proteomes" id="UP001159042"/>
    </source>
</evidence>
<dbReference type="PANTHER" id="PTHR46606:SF5">
    <property type="entry name" value="SHOOTIN-1"/>
    <property type="match status" value="1"/>
</dbReference>
<dbReference type="EMBL" id="JANEYG010000024">
    <property type="protein sequence ID" value="KAJ8918646.1"/>
    <property type="molecule type" value="Genomic_DNA"/>
</dbReference>
<dbReference type="GO" id="GO:0048812">
    <property type="term" value="P:neuron projection morphogenesis"/>
    <property type="evidence" value="ECO:0007669"/>
    <property type="project" value="TreeGrafter"/>
</dbReference>